<dbReference type="KEGG" id="pdh:B9T62_09005"/>
<dbReference type="AlphaFoldDB" id="A0A2Z2KD17"/>
<evidence type="ECO:0000313" key="3">
    <source>
        <dbReference type="Proteomes" id="UP000249890"/>
    </source>
</evidence>
<reference evidence="2 3" key="1">
    <citation type="submission" date="2017-06" db="EMBL/GenBank/DDBJ databases">
        <title>Complete genome sequence of Paenibacillus donghaensis KCTC 13049T isolated from East Sea sediment, South Korea.</title>
        <authorList>
            <person name="Jung B.K."/>
            <person name="Hong S.-J."/>
            <person name="Shin J.-H."/>
        </authorList>
    </citation>
    <scope>NUCLEOTIDE SEQUENCE [LARGE SCALE GENOMIC DNA]</scope>
    <source>
        <strain evidence="2 3">KCTC 13049</strain>
    </source>
</reference>
<dbReference type="RefSeq" id="WP_087914926.1">
    <property type="nucleotide sequence ID" value="NZ_CP021780.1"/>
</dbReference>
<protein>
    <submittedName>
        <fullName evidence="2">Uncharacterized protein</fullName>
    </submittedName>
</protein>
<proteinExistence type="predicted"/>
<feature type="region of interest" description="Disordered" evidence="1">
    <location>
        <begin position="42"/>
        <end position="66"/>
    </location>
</feature>
<name>A0A2Z2KD17_9BACL</name>
<organism evidence="2 3">
    <name type="scientific">Paenibacillus donghaensis</name>
    <dbReference type="NCBI Taxonomy" id="414771"/>
    <lineage>
        <taxon>Bacteria</taxon>
        <taxon>Bacillati</taxon>
        <taxon>Bacillota</taxon>
        <taxon>Bacilli</taxon>
        <taxon>Bacillales</taxon>
        <taxon>Paenibacillaceae</taxon>
        <taxon>Paenibacillus</taxon>
    </lineage>
</organism>
<keyword evidence="3" id="KW-1185">Reference proteome</keyword>
<dbReference type="Proteomes" id="UP000249890">
    <property type="component" value="Chromosome"/>
</dbReference>
<evidence type="ECO:0000256" key="1">
    <source>
        <dbReference type="SAM" id="MobiDB-lite"/>
    </source>
</evidence>
<dbReference type="EMBL" id="CP021780">
    <property type="protein sequence ID" value="ASA20910.1"/>
    <property type="molecule type" value="Genomic_DNA"/>
</dbReference>
<evidence type="ECO:0000313" key="2">
    <source>
        <dbReference type="EMBL" id="ASA20910.1"/>
    </source>
</evidence>
<dbReference type="OrthoDB" id="2663915at2"/>
<sequence>MEEPKVLGPGEVETVKGPDGTYERYYLSDEKLQKYRDMPKDTFWDHHAKPNMPPNSIPNRKEKVSK</sequence>
<gene>
    <name evidence="2" type="ORF">B9T62_09005</name>
</gene>
<accession>A0A2Z2KD17</accession>